<feature type="transmembrane region" description="Helical" evidence="12">
    <location>
        <begin position="20"/>
        <end position="40"/>
    </location>
</feature>
<evidence type="ECO:0000256" key="3">
    <source>
        <dbReference type="ARBA" id="ARBA00007063"/>
    </source>
</evidence>
<evidence type="ECO:0000313" key="14">
    <source>
        <dbReference type="Proteomes" id="UP001054837"/>
    </source>
</evidence>
<keyword evidence="4 12" id="KW-0328">Glycosyltransferase</keyword>
<keyword evidence="8 12" id="KW-1133">Transmembrane helix</keyword>
<comment type="function">
    <text evidence="10">Mannosyltransferase that operates in the biosynthetic pathway of dolichol-linked oligosaccharides, the glycan precursors employed in protein asparagine (N)-glycosylation. The assembly of dolichol-linked oligosaccharides begins on the cytosolic side of the endoplasmic reticulum membrane and finishes in its lumen. The sequential addition of sugars to dolichol pyrophosphate produces dolichol-linked oligosaccharides containing fourteen sugars, including two GlcNAcs, nine mannoses and three glucoses. Once assembled, the oligosaccharide is transferred from the lipid to nascent proteins by oligosaccharyltransferases. In the lumen of the endoplasmic reticulum, adds the eighth mannose residue in an alpha-1,6 linkage onto Man(7)GlcNAc(2)-PP-dolichol to produce Man(8)GlcNAc(2)-PP-dolichol.</text>
</comment>
<dbReference type="Proteomes" id="UP001054837">
    <property type="component" value="Unassembled WGS sequence"/>
</dbReference>
<dbReference type="GO" id="GO:0005789">
    <property type="term" value="C:endoplasmic reticulum membrane"/>
    <property type="evidence" value="ECO:0007669"/>
    <property type="project" value="UniProtKB-SubCell"/>
</dbReference>
<dbReference type="EC" id="2.4.1.-" evidence="12"/>
<evidence type="ECO:0000256" key="4">
    <source>
        <dbReference type="ARBA" id="ARBA00022676"/>
    </source>
</evidence>
<proteinExistence type="inferred from homology"/>
<reference evidence="13 14" key="1">
    <citation type="submission" date="2021-06" db="EMBL/GenBank/DDBJ databases">
        <title>Caerostris darwini draft genome.</title>
        <authorList>
            <person name="Kono N."/>
            <person name="Arakawa K."/>
        </authorList>
    </citation>
    <scope>NUCLEOTIDE SEQUENCE [LARGE SCALE GENOMIC DNA]</scope>
</reference>
<protein>
    <recommendedName>
        <fullName evidence="12">Mannosyltransferase</fullName>
        <ecNumber evidence="12">2.4.1.-</ecNumber>
    </recommendedName>
</protein>
<feature type="transmembrane region" description="Helical" evidence="12">
    <location>
        <begin position="219"/>
        <end position="240"/>
    </location>
</feature>
<feature type="transmembrane region" description="Helical" evidence="12">
    <location>
        <begin position="352"/>
        <end position="377"/>
    </location>
</feature>
<evidence type="ECO:0000256" key="12">
    <source>
        <dbReference type="RuleBase" id="RU363075"/>
    </source>
</evidence>
<dbReference type="PANTHER" id="PTHR22760:SF1">
    <property type="entry name" value="DOL-P-MAN:MAN(7)GLCNAC(2)-PP-DOL ALPHA-1,6-MANNOSYLTRANSFERASE"/>
    <property type="match status" value="1"/>
</dbReference>
<dbReference type="GO" id="GO:0052917">
    <property type="term" value="F:dol-P-Man:Man(7)GlcNAc(2)-PP-Dol alpha-1,6-mannosyltransferase activity"/>
    <property type="evidence" value="ECO:0007669"/>
    <property type="project" value="UniProtKB-EC"/>
</dbReference>
<comment type="subcellular location">
    <subcellularLocation>
        <location evidence="1 12">Endoplasmic reticulum membrane</location>
        <topology evidence="1 12">Multi-pass membrane protein</topology>
    </subcellularLocation>
</comment>
<comment type="pathway">
    <text evidence="2">Protein modification; protein glycosylation.</text>
</comment>
<evidence type="ECO:0000256" key="10">
    <source>
        <dbReference type="ARBA" id="ARBA00044721"/>
    </source>
</evidence>
<accession>A0AAV4QQG2</accession>
<feature type="transmembrane region" description="Helical" evidence="12">
    <location>
        <begin position="81"/>
        <end position="101"/>
    </location>
</feature>
<evidence type="ECO:0000313" key="13">
    <source>
        <dbReference type="EMBL" id="GIY10331.1"/>
    </source>
</evidence>
<comment type="catalytic activity">
    <reaction evidence="11">
        <text>an alpha-D-Man-(1-&gt;2)-alpha-D-Man-(1-&gt;2)-alpha-D-Man-(1-&gt;3)-[alpha-D-Man-(1-&gt;2)-alpha-D-Man-(1-&gt;3)-alpha-D-Man-(1-&gt;6)]-beta-D-Man-(1-&gt;4)-beta-D-GlcNAc-(1-&gt;4)-alpha-D-GlcNAc-diphospho-di-trans,poly-cis-dolichol + a di-trans,poly-cis-dolichyl beta-D-mannosyl phosphate = an alpha-D-Man-(1-&gt;2)-alpha-D-Man-(1-&gt;2)-alpha-D-Man-(1-&gt;3)-[alpha-D-Man-(1-&gt;2)-alpha-D-Man-(1-&gt;3)-[alpha-D-Man-(1-&gt;6)]-alpha-D-Man-(1-&gt;6)]-beta-D-Man-(1-&gt;4)-beta-D-GlcNAc-(1-&gt;4)-alpha-D-GlcNAc-diphospho-di-trans,poly-cis-dolichol + a di-trans,poly-cis-dolichyl phosphate + H(+)</text>
        <dbReference type="Rhea" id="RHEA:29535"/>
        <dbReference type="Rhea" id="RHEA-COMP:19498"/>
        <dbReference type="Rhea" id="RHEA-COMP:19501"/>
        <dbReference type="Rhea" id="RHEA-COMP:19518"/>
        <dbReference type="Rhea" id="RHEA-COMP:19519"/>
        <dbReference type="ChEBI" id="CHEBI:15378"/>
        <dbReference type="ChEBI" id="CHEBI:57683"/>
        <dbReference type="ChEBI" id="CHEBI:58211"/>
        <dbReference type="ChEBI" id="CHEBI:132517"/>
        <dbReference type="ChEBI" id="CHEBI:132519"/>
        <dbReference type="EC" id="2.4.1.260"/>
    </reaction>
    <physiologicalReaction direction="left-to-right" evidence="11">
        <dbReference type="Rhea" id="RHEA:29536"/>
    </physiologicalReaction>
</comment>
<keyword evidence="9 12" id="KW-0472">Membrane</keyword>
<evidence type="ECO:0000256" key="9">
    <source>
        <dbReference type="ARBA" id="ARBA00023136"/>
    </source>
</evidence>
<dbReference type="EMBL" id="BPLQ01004737">
    <property type="protein sequence ID" value="GIY10331.1"/>
    <property type="molecule type" value="Genomic_DNA"/>
</dbReference>
<name>A0AAV4QQG2_9ARAC</name>
<evidence type="ECO:0000256" key="7">
    <source>
        <dbReference type="ARBA" id="ARBA00022824"/>
    </source>
</evidence>
<dbReference type="Pfam" id="PF03901">
    <property type="entry name" value="Glyco_transf_22"/>
    <property type="match status" value="1"/>
</dbReference>
<dbReference type="AlphaFoldDB" id="A0AAV4QQG2"/>
<keyword evidence="14" id="KW-1185">Reference proteome</keyword>
<feature type="transmembrane region" description="Helical" evidence="12">
    <location>
        <begin position="136"/>
        <end position="155"/>
    </location>
</feature>
<keyword evidence="6 12" id="KW-0812">Transmembrane</keyword>
<evidence type="ECO:0000256" key="8">
    <source>
        <dbReference type="ARBA" id="ARBA00022989"/>
    </source>
</evidence>
<feature type="transmembrane region" description="Helical" evidence="12">
    <location>
        <begin position="185"/>
        <end position="207"/>
    </location>
</feature>
<dbReference type="InterPro" id="IPR005599">
    <property type="entry name" value="GPI_mannosylTrfase"/>
</dbReference>
<evidence type="ECO:0000256" key="11">
    <source>
        <dbReference type="ARBA" id="ARBA00048899"/>
    </source>
</evidence>
<keyword evidence="5" id="KW-0808">Transferase</keyword>
<sequence length="520" mass="60202">MEAEETVDQLSTKMHLFGRFFFKWFLDVLLYSTMIWHLIICPYTKVEESFNLQAIHDLLYHGSNISRFDHLEFPGVVPRTFLGPMVIAGLSYPFLYINMFLGFNKFVMQYVVRIMLGSLVLFAFQKFREAVKKQFGIAVSSWLQLITASQFHFVYYMSRPLPNTFALILALFAFHCWMTRKKRMFILTSAAAVIVFRAELSILLGLIALEEIILGRLSILQILCYGIPSGLWVLGLTVAVDSFYWMRPVWPEGEVLWFNIFLNKSSEWGTSPWAWYFYSALPRALCSSIVFIPFAFKLDYRVRTLVYPALGFIVLYSFLPHKELRFIIYTIPLLNVAAARTCAHLWNNRFKSIIWGILFQIAALQLLVNVCATIIILSISSHNYPGGVAMIKLHEIESEAKDLNIHIDVYSAQTGVSRFTELHSNWKYNKSEKLSLQSLEIMEFTHLLVEWTEDISNSESLYIHTHSVKNITNGYSHWGLDFSSFPPIHVYLKPRILLLKRNISYPSLILNTTLTKSHKI</sequence>
<evidence type="ECO:0000256" key="1">
    <source>
        <dbReference type="ARBA" id="ARBA00004477"/>
    </source>
</evidence>
<feature type="transmembrane region" description="Helical" evidence="12">
    <location>
        <begin position="302"/>
        <end position="319"/>
    </location>
</feature>
<evidence type="ECO:0000256" key="2">
    <source>
        <dbReference type="ARBA" id="ARBA00004922"/>
    </source>
</evidence>
<feature type="transmembrane region" description="Helical" evidence="12">
    <location>
        <begin position="273"/>
        <end position="296"/>
    </location>
</feature>
<keyword evidence="7 12" id="KW-0256">Endoplasmic reticulum</keyword>
<dbReference type="PANTHER" id="PTHR22760">
    <property type="entry name" value="GLYCOSYLTRANSFERASE"/>
    <property type="match status" value="1"/>
</dbReference>
<organism evidence="13 14">
    <name type="scientific">Caerostris darwini</name>
    <dbReference type="NCBI Taxonomy" id="1538125"/>
    <lineage>
        <taxon>Eukaryota</taxon>
        <taxon>Metazoa</taxon>
        <taxon>Ecdysozoa</taxon>
        <taxon>Arthropoda</taxon>
        <taxon>Chelicerata</taxon>
        <taxon>Arachnida</taxon>
        <taxon>Araneae</taxon>
        <taxon>Araneomorphae</taxon>
        <taxon>Entelegynae</taxon>
        <taxon>Araneoidea</taxon>
        <taxon>Araneidae</taxon>
        <taxon>Caerostris</taxon>
    </lineage>
</organism>
<evidence type="ECO:0000256" key="5">
    <source>
        <dbReference type="ARBA" id="ARBA00022679"/>
    </source>
</evidence>
<evidence type="ECO:0000256" key="6">
    <source>
        <dbReference type="ARBA" id="ARBA00022692"/>
    </source>
</evidence>
<gene>
    <name evidence="13" type="primary">Alg12</name>
    <name evidence="13" type="ORF">CDAR_44311</name>
</gene>
<dbReference type="GO" id="GO:0006487">
    <property type="term" value="P:protein N-linked glycosylation"/>
    <property type="evidence" value="ECO:0007669"/>
    <property type="project" value="TreeGrafter"/>
</dbReference>
<comment type="similarity">
    <text evidence="3 12">Belongs to the glycosyltransferase 22 family.</text>
</comment>
<feature type="transmembrane region" description="Helical" evidence="12">
    <location>
        <begin position="161"/>
        <end position="178"/>
    </location>
</feature>
<comment type="caution">
    <text evidence="13">The sequence shown here is derived from an EMBL/GenBank/DDBJ whole genome shotgun (WGS) entry which is preliminary data.</text>
</comment>